<evidence type="ECO:0000313" key="8">
    <source>
        <dbReference type="Proteomes" id="UP001208570"/>
    </source>
</evidence>
<keyword evidence="8" id="KW-1185">Reference proteome</keyword>
<comment type="caution">
    <text evidence="7">The sequence shown here is derived from an EMBL/GenBank/DDBJ whole genome shotgun (WGS) entry which is preliminary data.</text>
</comment>
<evidence type="ECO:0000259" key="6">
    <source>
        <dbReference type="PROSITE" id="PS50262"/>
    </source>
</evidence>
<feature type="transmembrane region" description="Helical" evidence="5">
    <location>
        <begin position="324"/>
        <end position="348"/>
    </location>
</feature>
<gene>
    <name evidence="7" type="ORF">LSH36_1136g00002</name>
</gene>
<feature type="transmembrane region" description="Helical" evidence="5">
    <location>
        <begin position="96"/>
        <end position="117"/>
    </location>
</feature>
<dbReference type="InterPro" id="IPR017452">
    <property type="entry name" value="GPCR_Rhodpsn_7TM"/>
</dbReference>
<evidence type="ECO:0000256" key="5">
    <source>
        <dbReference type="SAM" id="Phobius"/>
    </source>
</evidence>
<name>A0AAD9MRB4_9ANNE</name>
<evidence type="ECO:0000313" key="7">
    <source>
        <dbReference type="EMBL" id="KAK2141233.1"/>
    </source>
</evidence>
<dbReference type="GO" id="GO:0016020">
    <property type="term" value="C:membrane"/>
    <property type="evidence" value="ECO:0007669"/>
    <property type="project" value="UniProtKB-SubCell"/>
</dbReference>
<dbReference type="InterPro" id="IPR000276">
    <property type="entry name" value="GPCR_Rhodpsn"/>
</dbReference>
<keyword evidence="4 5" id="KW-0472">Membrane</keyword>
<sequence length="379" mass="41898">MASNAASCIQDEDVPDPSVLASFPSSGCAVGYGEMAAIDLRINDTATRSGIRSGCQLYSFIINVVVIGTVCVVGTFSNVVQFIVFDMDKRRMSMSFFFKALSVADSLFLLTVLPLYSAVTFRSYTGWTSGFDNVIPFLLVFVYPCASTARTAVVWITTVVGVNRYIAVCKPHRAVELCKLSRARKQVAVVVIVSVLYNIPKWFESEVKWHSGDNATYAATITHSVLGGDATYKIVYSNVCYVLFLLCVPFCVLCVISLRILHKVRAVDGRRTGMRASKHLNNNVTFVLTVVCFAFIVCQAPALVNQVLWNVLSEDARDCGGVQFYFSRISNALVIINSALNFVIHVTLNKDFKKRLFSLFTVTVRNDSHPMTVASRRTD</sequence>
<dbReference type="PRINTS" id="PR00237">
    <property type="entry name" value="GPCRRHODOPSN"/>
</dbReference>
<evidence type="ECO:0000256" key="2">
    <source>
        <dbReference type="ARBA" id="ARBA00022692"/>
    </source>
</evidence>
<evidence type="ECO:0000256" key="3">
    <source>
        <dbReference type="ARBA" id="ARBA00022989"/>
    </source>
</evidence>
<feature type="transmembrane region" description="Helical" evidence="5">
    <location>
        <begin position="283"/>
        <end position="304"/>
    </location>
</feature>
<feature type="transmembrane region" description="Helical" evidence="5">
    <location>
        <begin position="241"/>
        <end position="262"/>
    </location>
</feature>
<organism evidence="7 8">
    <name type="scientific">Paralvinella palmiformis</name>
    <dbReference type="NCBI Taxonomy" id="53620"/>
    <lineage>
        <taxon>Eukaryota</taxon>
        <taxon>Metazoa</taxon>
        <taxon>Spiralia</taxon>
        <taxon>Lophotrochozoa</taxon>
        <taxon>Annelida</taxon>
        <taxon>Polychaeta</taxon>
        <taxon>Sedentaria</taxon>
        <taxon>Canalipalpata</taxon>
        <taxon>Terebellida</taxon>
        <taxon>Terebelliformia</taxon>
        <taxon>Alvinellidae</taxon>
        <taxon>Paralvinella</taxon>
    </lineage>
</organism>
<evidence type="ECO:0000256" key="1">
    <source>
        <dbReference type="ARBA" id="ARBA00004370"/>
    </source>
</evidence>
<dbReference type="Pfam" id="PF00001">
    <property type="entry name" value="7tm_1"/>
    <property type="match status" value="1"/>
</dbReference>
<dbReference type="Proteomes" id="UP001208570">
    <property type="component" value="Unassembled WGS sequence"/>
</dbReference>
<feature type="transmembrane region" description="Helical" evidence="5">
    <location>
        <begin position="137"/>
        <end position="166"/>
    </location>
</feature>
<dbReference type="Gene3D" id="1.20.1070.10">
    <property type="entry name" value="Rhodopsin 7-helix transmembrane proteins"/>
    <property type="match status" value="1"/>
</dbReference>
<evidence type="ECO:0000256" key="4">
    <source>
        <dbReference type="ARBA" id="ARBA00023136"/>
    </source>
</evidence>
<dbReference type="PANTHER" id="PTHR46641:SF2">
    <property type="entry name" value="FMRFAMIDE RECEPTOR"/>
    <property type="match status" value="1"/>
</dbReference>
<dbReference type="AlphaFoldDB" id="A0AAD9MRB4"/>
<comment type="subcellular location">
    <subcellularLocation>
        <location evidence="1">Membrane</location>
    </subcellularLocation>
</comment>
<dbReference type="InterPro" id="IPR052954">
    <property type="entry name" value="GPCR-Ligand_Int"/>
</dbReference>
<feature type="transmembrane region" description="Helical" evidence="5">
    <location>
        <begin position="57"/>
        <end position="84"/>
    </location>
</feature>
<dbReference type="GO" id="GO:0004930">
    <property type="term" value="F:G protein-coupled receptor activity"/>
    <property type="evidence" value="ECO:0007669"/>
    <property type="project" value="InterPro"/>
</dbReference>
<proteinExistence type="predicted"/>
<keyword evidence="3 5" id="KW-1133">Transmembrane helix</keyword>
<keyword evidence="2 5" id="KW-0812">Transmembrane</keyword>
<accession>A0AAD9MRB4</accession>
<reference evidence="7" key="1">
    <citation type="journal article" date="2023" name="Mol. Biol. Evol.">
        <title>Third-Generation Sequencing Reveals the Adaptive Role of the Epigenome in Three Deep-Sea Polychaetes.</title>
        <authorList>
            <person name="Perez M."/>
            <person name="Aroh O."/>
            <person name="Sun Y."/>
            <person name="Lan Y."/>
            <person name="Juniper S.K."/>
            <person name="Young C.R."/>
            <person name="Angers B."/>
            <person name="Qian P.Y."/>
        </authorList>
    </citation>
    <scope>NUCLEOTIDE SEQUENCE</scope>
    <source>
        <strain evidence="7">P08H-3</strain>
    </source>
</reference>
<dbReference type="CDD" id="cd14978">
    <property type="entry name" value="7tmA_FMRFamide_R-like"/>
    <property type="match status" value="1"/>
</dbReference>
<protein>
    <recommendedName>
        <fullName evidence="6">G-protein coupled receptors family 1 profile domain-containing protein</fullName>
    </recommendedName>
</protein>
<feature type="domain" description="G-protein coupled receptors family 1 profile" evidence="6">
    <location>
        <begin position="77"/>
        <end position="345"/>
    </location>
</feature>
<dbReference type="PROSITE" id="PS50262">
    <property type="entry name" value="G_PROTEIN_RECEP_F1_2"/>
    <property type="match status" value="1"/>
</dbReference>
<dbReference type="EMBL" id="JAODUP010001136">
    <property type="protein sequence ID" value="KAK2141233.1"/>
    <property type="molecule type" value="Genomic_DNA"/>
</dbReference>
<dbReference type="PANTHER" id="PTHR46641">
    <property type="entry name" value="FMRFAMIDE RECEPTOR-RELATED"/>
    <property type="match status" value="1"/>
</dbReference>
<dbReference type="SUPFAM" id="SSF81321">
    <property type="entry name" value="Family A G protein-coupled receptor-like"/>
    <property type="match status" value="1"/>
</dbReference>